<evidence type="ECO:0000256" key="14">
    <source>
        <dbReference type="HAMAP-Rule" id="MF_01470"/>
    </source>
</evidence>
<evidence type="ECO:0000256" key="8">
    <source>
        <dbReference type="ARBA" id="ARBA00022918"/>
    </source>
</evidence>
<protein>
    <recommendedName>
        <fullName evidence="14">CRISPR-associated endonuclease Cas1</fullName>
        <ecNumber evidence="14">3.1.-.-</ecNumber>
    </recommendedName>
</protein>
<evidence type="ECO:0000256" key="2">
    <source>
        <dbReference type="ARBA" id="ARBA00022695"/>
    </source>
</evidence>
<dbReference type="SUPFAM" id="SSF56672">
    <property type="entry name" value="DNA/RNA polymerases"/>
    <property type="match status" value="1"/>
</dbReference>
<feature type="domain" description="Reverse transcriptase" evidence="15">
    <location>
        <begin position="91"/>
        <end position="348"/>
    </location>
</feature>
<keyword evidence="1" id="KW-0808">Transferase</keyword>
<keyword evidence="5 14" id="KW-0255">Endonuclease</keyword>
<dbReference type="InterPro" id="IPR042206">
    <property type="entry name" value="CRISPR-assoc_Cas1_C"/>
</dbReference>
<dbReference type="InterPro" id="IPR000477">
    <property type="entry name" value="RT_dom"/>
</dbReference>
<keyword evidence="17" id="KW-1185">Reference proteome</keyword>
<keyword evidence="9 14" id="KW-0051">Antiviral defense</keyword>
<evidence type="ECO:0000256" key="9">
    <source>
        <dbReference type="ARBA" id="ARBA00023118"/>
    </source>
</evidence>
<dbReference type="NCBIfam" id="TIGR00287">
    <property type="entry name" value="cas1"/>
    <property type="match status" value="1"/>
</dbReference>
<keyword evidence="11 14" id="KW-0464">Manganese</keyword>
<comment type="similarity">
    <text evidence="14">Belongs to the CRISPR-associated endonuclease Cas1 family.</text>
</comment>
<dbReference type="PANTHER" id="PTHR34353">
    <property type="entry name" value="CRISPR-ASSOCIATED ENDONUCLEASE CAS1 1"/>
    <property type="match status" value="1"/>
</dbReference>
<keyword evidence="4 14" id="KW-0479">Metal-binding</keyword>
<keyword evidence="6 14" id="KW-0378">Hydrolase</keyword>
<dbReference type="PROSITE" id="PS50878">
    <property type="entry name" value="RT_POL"/>
    <property type="match status" value="1"/>
</dbReference>
<proteinExistence type="inferred from homology"/>
<gene>
    <name evidence="14" type="primary">cas1</name>
    <name evidence="16" type="ORF">BROFUL_01440</name>
</gene>
<dbReference type="GO" id="GO:0003964">
    <property type="term" value="F:RNA-directed DNA polymerase activity"/>
    <property type="evidence" value="ECO:0007669"/>
    <property type="project" value="UniProtKB-KW"/>
</dbReference>
<dbReference type="EMBL" id="LAQJ01000147">
    <property type="protein sequence ID" value="KKO19838.1"/>
    <property type="molecule type" value="Genomic_DNA"/>
</dbReference>
<dbReference type="Gene3D" id="3.100.10.20">
    <property type="entry name" value="CRISPR-associated endonuclease Cas1, N-terminal domain"/>
    <property type="match status" value="1"/>
</dbReference>
<dbReference type="EC" id="3.1.-.-" evidence="14"/>
<dbReference type="PATRIC" id="fig|380242.3.peg.1776"/>
<dbReference type="Proteomes" id="UP000034954">
    <property type="component" value="Unassembled WGS sequence"/>
</dbReference>
<evidence type="ECO:0000256" key="12">
    <source>
        <dbReference type="ARBA" id="ARBA00034120"/>
    </source>
</evidence>
<feature type="binding site" evidence="14">
    <location>
        <position position="585"/>
    </location>
    <ligand>
        <name>Mn(2+)</name>
        <dbReference type="ChEBI" id="CHEBI:29035"/>
    </ligand>
</feature>
<comment type="similarity">
    <text evidence="12">Belongs to the bacterial reverse transcriptase family.</text>
</comment>
<dbReference type="CDD" id="cd01651">
    <property type="entry name" value="RT_G2_intron"/>
    <property type="match status" value="1"/>
</dbReference>
<evidence type="ECO:0000259" key="15">
    <source>
        <dbReference type="PROSITE" id="PS50878"/>
    </source>
</evidence>
<evidence type="ECO:0000313" key="17">
    <source>
        <dbReference type="Proteomes" id="UP000034954"/>
    </source>
</evidence>
<keyword evidence="7 14" id="KW-0460">Magnesium</keyword>
<comment type="caution">
    <text evidence="16">The sequence shown here is derived from an EMBL/GenBank/DDBJ whole genome shotgun (WGS) entry which is preliminary data.</text>
</comment>
<dbReference type="InterPro" id="IPR043502">
    <property type="entry name" value="DNA/RNA_pol_sf"/>
</dbReference>
<keyword evidence="2" id="KW-0548">Nucleotidyltransferase</keyword>
<comment type="cofactor">
    <cofactor evidence="14">
        <name>Mg(2+)</name>
        <dbReference type="ChEBI" id="CHEBI:18420"/>
    </cofactor>
    <cofactor evidence="14">
        <name>Mn(2+)</name>
        <dbReference type="ChEBI" id="CHEBI:29035"/>
    </cofactor>
</comment>
<dbReference type="GO" id="GO:0003723">
    <property type="term" value="F:RNA binding"/>
    <property type="evidence" value="ECO:0007669"/>
    <property type="project" value="InterPro"/>
</dbReference>
<evidence type="ECO:0000256" key="11">
    <source>
        <dbReference type="ARBA" id="ARBA00023211"/>
    </source>
</evidence>
<evidence type="ECO:0000256" key="10">
    <source>
        <dbReference type="ARBA" id="ARBA00023125"/>
    </source>
</evidence>
<dbReference type="InterPro" id="IPR002729">
    <property type="entry name" value="CRISPR-assoc_Cas1"/>
</dbReference>
<evidence type="ECO:0000256" key="3">
    <source>
        <dbReference type="ARBA" id="ARBA00022722"/>
    </source>
</evidence>
<dbReference type="GO" id="GO:0043571">
    <property type="term" value="P:maintenance of CRISPR repeat elements"/>
    <property type="evidence" value="ECO:0007669"/>
    <property type="project" value="UniProtKB-UniRule"/>
</dbReference>
<dbReference type="Gene3D" id="1.20.120.920">
    <property type="entry name" value="CRISPR-associated endonuclease Cas1, C-terminal domain"/>
    <property type="match status" value="1"/>
</dbReference>
<evidence type="ECO:0000313" key="16">
    <source>
        <dbReference type="EMBL" id="KKO19838.1"/>
    </source>
</evidence>
<dbReference type="InterPro" id="IPR050646">
    <property type="entry name" value="Cas1"/>
</dbReference>
<dbReference type="GO" id="GO:0046872">
    <property type="term" value="F:metal ion binding"/>
    <property type="evidence" value="ECO:0007669"/>
    <property type="project" value="UniProtKB-UniRule"/>
</dbReference>
<organism evidence="16 17">
    <name type="scientific">Candidatus Brocadia fulgida</name>
    <dbReference type="NCBI Taxonomy" id="380242"/>
    <lineage>
        <taxon>Bacteria</taxon>
        <taxon>Pseudomonadati</taxon>
        <taxon>Planctomycetota</taxon>
        <taxon>Candidatus Brocadiia</taxon>
        <taxon>Candidatus Brocadiales</taxon>
        <taxon>Candidatus Brocadiaceae</taxon>
        <taxon>Candidatus Brocadia</taxon>
    </lineage>
</organism>
<comment type="function">
    <text evidence="14">CRISPR (clustered regularly interspaced short palindromic repeat), is an adaptive immune system that provides protection against mobile genetic elements (viruses, transposable elements and conjugative plasmids). CRISPR clusters contain spacers, sequences complementary to antecedent mobile elements, and target invading nucleic acids. CRISPR clusters are transcribed and processed into CRISPR RNA (crRNA). Acts as a dsDNA endonuclease. Involved in the integration of spacer DNA into the CRISPR cassette.</text>
</comment>
<dbReference type="InterPro" id="IPR042211">
    <property type="entry name" value="CRISPR-assoc_Cas1_N"/>
</dbReference>
<keyword evidence="8" id="KW-0695">RNA-directed DNA polymerase</keyword>
<evidence type="ECO:0000256" key="13">
    <source>
        <dbReference type="ARBA" id="ARBA00038592"/>
    </source>
</evidence>
<name>A0A0M2UUW7_9BACT</name>
<dbReference type="GO" id="GO:0003677">
    <property type="term" value="F:DNA binding"/>
    <property type="evidence" value="ECO:0007669"/>
    <property type="project" value="UniProtKB-KW"/>
</dbReference>
<dbReference type="AlphaFoldDB" id="A0A0M2UUW7"/>
<keyword evidence="3 14" id="KW-0540">Nuclease</keyword>
<dbReference type="GO" id="GO:0004519">
    <property type="term" value="F:endonuclease activity"/>
    <property type="evidence" value="ECO:0007669"/>
    <property type="project" value="UniProtKB-UniRule"/>
</dbReference>
<dbReference type="PANTHER" id="PTHR34353:SF2">
    <property type="entry name" value="CRISPR-ASSOCIATED ENDONUCLEASE CAS1 1"/>
    <property type="match status" value="1"/>
</dbReference>
<evidence type="ECO:0000256" key="5">
    <source>
        <dbReference type="ARBA" id="ARBA00022759"/>
    </source>
</evidence>
<dbReference type="CDD" id="cd09634">
    <property type="entry name" value="Cas1_I-II-III"/>
    <property type="match status" value="1"/>
</dbReference>
<sequence>MGKLYIKGCFRDFLPFLLLGSEVHAGTKLSNSQGYYLLHKESPGYFQSFFPNKKIIVSVIRDVINRYDHALQALSETEKYPFDENQYAENLFQLIVSNGYLPTPHIAFTIKKKSGVDRVVEQLSFRDLIVQQYLLKVISTVFDRFFEAESIGFRKGVSRQRSIGMIQSAIAEGYQCVIESDIEDFFPSVDLDILEHLLDCSIPQNDVCLKNILLKLIRNGFILNGTYYERRKGLAQGGPLSPILANLYLDSFDEQIKRWGLASHDEDAGTDHAKGGAGNKTAGGNASRGVKLIRYADDFIILTRTKEEAEGVLSDTESYLSTLGLKIKKEKTAIRSLRDGFHFLGIRFERSAVLVEGEDDVKLLRKPLYIVEPYLFLSLNGDAVDLCKNRKVVETIPLRRISEIMVMEKTVFSTALLRKCTEGNIPLTIALGSGYYITTVKPDSKKYYDVSYEHGRKYYSLSETELLCIAKEFAAGKLQNYLALFQQRFRKEQYRFIGELEGVICQMHQAGDVAQVRGLEGAAAKKIYQRLNNFIDDDAFALQKRDRRSPDRMNSLLNLGYYLLFSRINATVRAVGLNPYLGFLHSPQDNYESLVCDIEELFRARIDRFIIRLINLKVVGREDFVETERGLHLEKDAVRKFIDQFESEMEKKGAQGTLSMKEDLYVQTIVLKKWALENGSLSFYRWKI</sequence>
<evidence type="ECO:0000256" key="7">
    <source>
        <dbReference type="ARBA" id="ARBA00022842"/>
    </source>
</evidence>
<dbReference type="Pfam" id="PF01867">
    <property type="entry name" value="Cas_Cas1"/>
    <property type="match status" value="1"/>
</dbReference>
<dbReference type="HAMAP" id="MF_01470">
    <property type="entry name" value="Cas1"/>
    <property type="match status" value="1"/>
</dbReference>
<dbReference type="Pfam" id="PF00078">
    <property type="entry name" value="RVT_1"/>
    <property type="match status" value="1"/>
</dbReference>
<reference evidence="16 17" key="1">
    <citation type="journal article" date="2013" name="BMC Microbiol.">
        <title>Identification of the type II cytochrome c maturation pathway in anammox bacteria by comparative genomics.</title>
        <authorList>
            <person name="Ferousi C."/>
            <person name="Speth D.R."/>
            <person name="Reimann J."/>
            <person name="Op den Camp H.J."/>
            <person name="Allen J.W."/>
            <person name="Keltjens J.T."/>
            <person name="Jetten M.S."/>
        </authorList>
    </citation>
    <scope>NUCLEOTIDE SEQUENCE [LARGE SCALE GENOMIC DNA]</scope>
    <source>
        <strain evidence="16">RU1</strain>
    </source>
</reference>
<keyword evidence="10 14" id="KW-0238">DNA-binding</keyword>
<dbReference type="PRINTS" id="PR00866">
    <property type="entry name" value="RNADNAPOLMS"/>
</dbReference>
<evidence type="ECO:0000256" key="1">
    <source>
        <dbReference type="ARBA" id="ARBA00022679"/>
    </source>
</evidence>
<feature type="binding site" evidence="14">
    <location>
        <position position="600"/>
    </location>
    <ligand>
        <name>Mn(2+)</name>
        <dbReference type="ChEBI" id="CHEBI:29035"/>
    </ligand>
</feature>
<accession>A0A0M2UUW7</accession>
<dbReference type="GO" id="GO:0016787">
    <property type="term" value="F:hydrolase activity"/>
    <property type="evidence" value="ECO:0007669"/>
    <property type="project" value="UniProtKB-KW"/>
</dbReference>
<dbReference type="GO" id="GO:0051607">
    <property type="term" value="P:defense response to virus"/>
    <property type="evidence" value="ECO:0007669"/>
    <property type="project" value="UniProtKB-UniRule"/>
</dbReference>
<comment type="subunit">
    <text evidence="13 14">Homodimer, forms a heterotetramer with a Cas2 homodimer.</text>
</comment>
<feature type="binding site" evidence="14">
    <location>
        <position position="520"/>
    </location>
    <ligand>
        <name>Mn(2+)</name>
        <dbReference type="ChEBI" id="CHEBI:29035"/>
    </ligand>
</feature>
<evidence type="ECO:0000256" key="6">
    <source>
        <dbReference type="ARBA" id="ARBA00022801"/>
    </source>
</evidence>
<dbReference type="InterPro" id="IPR000123">
    <property type="entry name" value="Reverse_transcriptase_msDNA"/>
</dbReference>
<evidence type="ECO:0000256" key="4">
    <source>
        <dbReference type="ARBA" id="ARBA00022723"/>
    </source>
</evidence>